<dbReference type="Proteomes" id="UP000811246">
    <property type="component" value="Chromosome 5"/>
</dbReference>
<dbReference type="GO" id="GO:0080032">
    <property type="term" value="F:methyl jasmonate esterase activity"/>
    <property type="evidence" value="ECO:0007669"/>
    <property type="project" value="TreeGrafter"/>
</dbReference>
<accession>A0A922EZ39</accession>
<reference evidence="3" key="1">
    <citation type="submission" date="2021-01" db="EMBL/GenBank/DDBJ databases">
        <authorList>
            <person name="Lovell J.T."/>
            <person name="Bentley N."/>
            <person name="Bhattarai G."/>
            <person name="Jenkins J.W."/>
            <person name="Sreedasyam A."/>
            <person name="Alarcon Y."/>
            <person name="Bock C."/>
            <person name="Boston L."/>
            <person name="Carlson J."/>
            <person name="Cervantes K."/>
            <person name="Clermont K."/>
            <person name="Krom N."/>
            <person name="Kubenka K."/>
            <person name="Mamidi S."/>
            <person name="Mattison C."/>
            <person name="Monteros M."/>
            <person name="Pisani C."/>
            <person name="Plott C."/>
            <person name="Rajasekar S."/>
            <person name="Rhein H.S."/>
            <person name="Rohla C."/>
            <person name="Song M."/>
            <person name="Hilaire R.S."/>
            <person name="Shu S."/>
            <person name="Wells L."/>
            <person name="Wang X."/>
            <person name="Webber J."/>
            <person name="Heerema R.J."/>
            <person name="Klein P."/>
            <person name="Conner P."/>
            <person name="Grauke L."/>
            <person name="Grimwood J."/>
            <person name="Schmutz J."/>
            <person name="Randall J.J."/>
        </authorList>
    </citation>
    <scope>NUCLEOTIDE SEQUENCE</scope>
    <source>
        <tissue evidence="3">Leaf</tissue>
    </source>
</reference>
<name>A0A922EZ39_CARIL</name>
<dbReference type="GO" id="GO:0009694">
    <property type="term" value="P:jasmonic acid metabolic process"/>
    <property type="evidence" value="ECO:0007669"/>
    <property type="project" value="TreeGrafter"/>
</dbReference>
<gene>
    <name evidence="3" type="ORF">I3842_05G121500</name>
</gene>
<proteinExistence type="predicted"/>
<feature type="region of interest" description="Disordered" evidence="1">
    <location>
        <begin position="94"/>
        <end position="120"/>
    </location>
</feature>
<dbReference type="GO" id="GO:0080030">
    <property type="term" value="F:methyl indole-3-acetate esterase activity"/>
    <property type="evidence" value="ECO:0007669"/>
    <property type="project" value="TreeGrafter"/>
</dbReference>
<protein>
    <recommendedName>
        <fullName evidence="2">AB hydrolase-1 domain-containing protein</fullName>
    </recommendedName>
</protein>
<dbReference type="GO" id="GO:0080031">
    <property type="term" value="F:methyl salicylate esterase activity"/>
    <property type="evidence" value="ECO:0007669"/>
    <property type="project" value="TreeGrafter"/>
</dbReference>
<feature type="region of interest" description="Disordered" evidence="1">
    <location>
        <begin position="36"/>
        <end position="62"/>
    </location>
</feature>
<dbReference type="PANTHER" id="PTHR10992:SF1025">
    <property type="entry name" value="METHYLESTERASE 15, CHLOROPLASTIC-RELATED"/>
    <property type="match status" value="1"/>
</dbReference>
<evidence type="ECO:0000313" key="4">
    <source>
        <dbReference type="Proteomes" id="UP000811246"/>
    </source>
</evidence>
<feature type="compositionally biased region" description="Low complexity" evidence="1">
    <location>
        <begin position="100"/>
        <end position="115"/>
    </location>
</feature>
<sequence>MRISRKNIKFRYQGFKIDAMGNSWVCFAPKEEVGFTGEPSKRFPNSSRKARTSSSPSKNKGKLDEDAFIQQQAIAAALLFRHHQQNGSLSLSRSTSLVFPSSPGPKKLSKSSSSRQRSRFDSLIQPHQLVIDKVILAGHDFGGACISYAMELFPSKISKAIFIAAAMLSSGQSTLDMFSQQAASNDLMRQAQIFLYANGKDQAPTAIDLDKTLVKDLLFNQSPAKDITLALVSMRPIPLAPVMEKLSLSDEDYGSVQRFYIVTQEDCAIPVSLQESMIEINPPEQVFWLKGSDHAPFFSRPQSLHKILVEIAQIPSKQV</sequence>
<dbReference type="EMBL" id="CM031829">
    <property type="protein sequence ID" value="KAG6712828.1"/>
    <property type="molecule type" value="Genomic_DNA"/>
</dbReference>
<feature type="domain" description="AB hydrolase-1" evidence="2">
    <location>
        <begin position="123"/>
        <end position="302"/>
    </location>
</feature>
<dbReference type="GO" id="GO:0009696">
    <property type="term" value="P:salicylic acid metabolic process"/>
    <property type="evidence" value="ECO:0007669"/>
    <property type="project" value="TreeGrafter"/>
</dbReference>
<dbReference type="AlphaFoldDB" id="A0A922EZ39"/>
<evidence type="ECO:0000256" key="1">
    <source>
        <dbReference type="SAM" id="MobiDB-lite"/>
    </source>
</evidence>
<organism evidence="3 4">
    <name type="scientific">Carya illinoinensis</name>
    <name type="common">Pecan</name>
    <dbReference type="NCBI Taxonomy" id="32201"/>
    <lineage>
        <taxon>Eukaryota</taxon>
        <taxon>Viridiplantae</taxon>
        <taxon>Streptophyta</taxon>
        <taxon>Embryophyta</taxon>
        <taxon>Tracheophyta</taxon>
        <taxon>Spermatophyta</taxon>
        <taxon>Magnoliopsida</taxon>
        <taxon>eudicotyledons</taxon>
        <taxon>Gunneridae</taxon>
        <taxon>Pentapetalae</taxon>
        <taxon>rosids</taxon>
        <taxon>fabids</taxon>
        <taxon>Fagales</taxon>
        <taxon>Juglandaceae</taxon>
        <taxon>Carya</taxon>
    </lineage>
</organism>
<dbReference type="Pfam" id="PF12697">
    <property type="entry name" value="Abhydrolase_6"/>
    <property type="match status" value="1"/>
</dbReference>
<dbReference type="EMBL" id="CM031829">
    <property type="protein sequence ID" value="KAG6712827.1"/>
    <property type="molecule type" value="Genomic_DNA"/>
</dbReference>
<comment type="caution">
    <text evidence="3">The sequence shown here is derived from an EMBL/GenBank/DDBJ whole genome shotgun (WGS) entry which is preliminary data.</text>
</comment>
<evidence type="ECO:0000313" key="3">
    <source>
        <dbReference type="EMBL" id="KAG6712828.1"/>
    </source>
</evidence>
<dbReference type="PANTHER" id="PTHR10992">
    <property type="entry name" value="METHYLESTERASE FAMILY MEMBER"/>
    <property type="match status" value="1"/>
</dbReference>
<dbReference type="InterPro" id="IPR045889">
    <property type="entry name" value="MES/HNL"/>
</dbReference>
<dbReference type="InterPro" id="IPR000073">
    <property type="entry name" value="AB_hydrolase_1"/>
</dbReference>
<evidence type="ECO:0000259" key="2">
    <source>
        <dbReference type="Pfam" id="PF12697"/>
    </source>
</evidence>